<keyword evidence="6 8" id="KW-0368">Histidine biosynthesis</keyword>
<sequence length="306" mass="35098">MPFSHHSHSGQFCPGHAKNSLEDVIQTAIAQKMQVFCLTEHMPRGKEDFYPEEISDTEEWHVKNEASFFAEAIRLREKYASQIKLVIGFEIDWIRPESLQLIEASRSRLPFEFFVGSVHHVHTIPIDYDTAMYNQAREVSGGTDERLFEDYFDSQLDMLQKLKPLVVGHFDLIRLKSADPNATFTQYPAVWEKIRRNLQFVASYGGILELNSAALRKGMSEPYPKGEICKEFLSMGGHFCMSDDSHGVDQVGYGYRQVLEFVDRTGITTLHYLDVSKGEDVPDSRFPETTIRSVSVQEIKQATFWL</sequence>
<evidence type="ECO:0000256" key="2">
    <source>
        <dbReference type="ARBA" id="ARBA00009152"/>
    </source>
</evidence>
<reference evidence="11" key="1">
    <citation type="submission" date="2020-06" db="EMBL/GenBank/DDBJ databases">
        <title>A chromosome-scale genome assembly of Talaromyces rugulosus W13939.</title>
        <authorList>
            <person name="Wang B."/>
            <person name="Guo L."/>
            <person name="Ye K."/>
            <person name="Wang L."/>
        </authorList>
    </citation>
    <scope>NUCLEOTIDE SEQUENCE [LARGE SCALE GENOMIC DNA]</scope>
    <source>
        <strain evidence="11">W13939</strain>
    </source>
</reference>
<dbReference type="PANTHER" id="PTHR21039:SF0">
    <property type="entry name" value="HISTIDINOL-PHOSPHATASE"/>
    <property type="match status" value="1"/>
</dbReference>
<dbReference type="NCBIfam" id="TIGR01856">
    <property type="entry name" value="hisJ_fam"/>
    <property type="match status" value="1"/>
</dbReference>
<comment type="pathway">
    <text evidence="1 8">Amino-acid biosynthesis; L-histidine biosynthesis; L-histidine from 5-phospho-alpha-D-ribose 1-diphosphate: step 8/9.</text>
</comment>
<evidence type="ECO:0000256" key="8">
    <source>
        <dbReference type="RuleBase" id="RU366003"/>
    </source>
</evidence>
<evidence type="ECO:0000256" key="3">
    <source>
        <dbReference type="ARBA" id="ARBA00013085"/>
    </source>
</evidence>
<dbReference type="SUPFAM" id="SSF89550">
    <property type="entry name" value="PHP domain-like"/>
    <property type="match status" value="1"/>
</dbReference>
<dbReference type="InterPro" id="IPR016195">
    <property type="entry name" value="Pol/histidinol_Pase-like"/>
</dbReference>
<keyword evidence="4 8" id="KW-0028">Amino-acid biosynthesis</keyword>
<name>A0A7H8QLS7_TALRU</name>
<feature type="domain" description="PHP" evidence="9">
    <location>
        <begin position="5"/>
        <end position="213"/>
    </location>
</feature>
<comment type="catalytic activity">
    <reaction evidence="7 8">
        <text>L-histidinol phosphate + H2O = L-histidinol + phosphate</text>
        <dbReference type="Rhea" id="RHEA:14465"/>
        <dbReference type="ChEBI" id="CHEBI:15377"/>
        <dbReference type="ChEBI" id="CHEBI:43474"/>
        <dbReference type="ChEBI" id="CHEBI:57699"/>
        <dbReference type="ChEBI" id="CHEBI:57980"/>
        <dbReference type="EC" id="3.1.3.15"/>
    </reaction>
</comment>
<evidence type="ECO:0000256" key="1">
    <source>
        <dbReference type="ARBA" id="ARBA00004970"/>
    </source>
</evidence>
<protein>
    <recommendedName>
        <fullName evidence="3 8">Histidinol-phosphatase</fullName>
        <shortName evidence="8">HolPase</shortName>
        <ecNumber evidence="3 8">3.1.3.15</ecNumber>
    </recommendedName>
</protein>
<evidence type="ECO:0000313" key="11">
    <source>
        <dbReference type="Proteomes" id="UP000509510"/>
    </source>
</evidence>
<dbReference type="GO" id="GO:0000105">
    <property type="term" value="P:L-histidine biosynthetic process"/>
    <property type="evidence" value="ECO:0007669"/>
    <property type="project" value="UniProtKB-UniRule"/>
</dbReference>
<dbReference type="RefSeq" id="XP_035341025.1">
    <property type="nucleotide sequence ID" value="XM_035485132.1"/>
</dbReference>
<dbReference type="PANTHER" id="PTHR21039">
    <property type="entry name" value="HISTIDINOL PHOSPHATASE-RELATED"/>
    <property type="match status" value="1"/>
</dbReference>
<dbReference type="Proteomes" id="UP000509510">
    <property type="component" value="Chromosome I"/>
</dbReference>
<evidence type="ECO:0000313" key="10">
    <source>
        <dbReference type="EMBL" id="QKX54846.1"/>
    </source>
</evidence>
<organism evidence="10 11">
    <name type="scientific">Talaromyces rugulosus</name>
    <name type="common">Penicillium rugulosum</name>
    <dbReference type="NCBI Taxonomy" id="121627"/>
    <lineage>
        <taxon>Eukaryota</taxon>
        <taxon>Fungi</taxon>
        <taxon>Dikarya</taxon>
        <taxon>Ascomycota</taxon>
        <taxon>Pezizomycotina</taxon>
        <taxon>Eurotiomycetes</taxon>
        <taxon>Eurotiomycetidae</taxon>
        <taxon>Eurotiales</taxon>
        <taxon>Trichocomaceae</taxon>
        <taxon>Talaromyces</taxon>
        <taxon>Talaromyces sect. Islandici</taxon>
    </lineage>
</organism>
<evidence type="ECO:0000256" key="7">
    <source>
        <dbReference type="ARBA" id="ARBA00049158"/>
    </source>
</evidence>
<keyword evidence="11" id="KW-1185">Reference proteome</keyword>
<dbReference type="Gene3D" id="3.20.20.140">
    <property type="entry name" value="Metal-dependent hydrolases"/>
    <property type="match status" value="1"/>
</dbReference>
<dbReference type="AlphaFoldDB" id="A0A7H8QLS7"/>
<proteinExistence type="inferred from homology"/>
<evidence type="ECO:0000256" key="5">
    <source>
        <dbReference type="ARBA" id="ARBA00022801"/>
    </source>
</evidence>
<dbReference type="GeneID" id="55989445"/>
<dbReference type="GO" id="GO:0005737">
    <property type="term" value="C:cytoplasm"/>
    <property type="evidence" value="ECO:0007669"/>
    <property type="project" value="TreeGrafter"/>
</dbReference>
<dbReference type="InterPro" id="IPR004013">
    <property type="entry name" value="PHP_dom"/>
</dbReference>
<comment type="similarity">
    <text evidence="2 8">Belongs to the PHP hydrolase family. HisK subfamily.</text>
</comment>
<dbReference type="OrthoDB" id="5957391at2759"/>
<dbReference type="EC" id="3.1.3.15" evidence="3 8"/>
<accession>A0A7H8QLS7</accession>
<dbReference type="InterPro" id="IPR010140">
    <property type="entry name" value="Histidinol_P_phosphatase_HisJ"/>
</dbReference>
<dbReference type="Pfam" id="PF02811">
    <property type="entry name" value="PHP"/>
    <property type="match status" value="1"/>
</dbReference>
<evidence type="ECO:0000259" key="9">
    <source>
        <dbReference type="Pfam" id="PF02811"/>
    </source>
</evidence>
<keyword evidence="5 8" id="KW-0378">Hydrolase</keyword>
<dbReference type="CDD" id="cd12110">
    <property type="entry name" value="PHP_HisPPase_Hisj_like"/>
    <property type="match status" value="1"/>
</dbReference>
<evidence type="ECO:0000256" key="6">
    <source>
        <dbReference type="ARBA" id="ARBA00023102"/>
    </source>
</evidence>
<dbReference type="KEGG" id="trg:TRUGW13939_01935"/>
<gene>
    <name evidence="10" type="ORF">TRUGW13939_01935</name>
</gene>
<dbReference type="UniPathway" id="UPA00031">
    <property type="reaction ID" value="UER00013"/>
</dbReference>
<dbReference type="FunFam" id="3.20.20.140:FF:000059">
    <property type="entry name" value="Histidinol-phosphatase"/>
    <property type="match status" value="1"/>
</dbReference>
<dbReference type="EMBL" id="CP055898">
    <property type="protein sequence ID" value="QKX54846.1"/>
    <property type="molecule type" value="Genomic_DNA"/>
</dbReference>
<evidence type="ECO:0000256" key="4">
    <source>
        <dbReference type="ARBA" id="ARBA00022605"/>
    </source>
</evidence>
<dbReference type="GO" id="GO:0004401">
    <property type="term" value="F:histidinol-phosphatase activity"/>
    <property type="evidence" value="ECO:0007669"/>
    <property type="project" value="UniProtKB-UniRule"/>
</dbReference>